<accession>A0ABD6P710</accession>
<protein>
    <submittedName>
        <fullName evidence="2">Transposase</fullName>
    </submittedName>
</protein>
<dbReference type="AlphaFoldDB" id="A0ABD6P710"/>
<evidence type="ECO:0000313" key="3">
    <source>
        <dbReference type="Proteomes" id="UP000092086"/>
    </source>
</evidence>
<dbReference type="PANTHER" id="PTHR46637">
    <property type="entry name" value="TIS1421-TRANSPOSASE PROTEIN A"/>
    <property type="match status" value="1"/>
</dbReference>
<dbReference type="InterPro" id="IPR025161">
    <property type="entry name" value="IS402-like_dom"/>
</dbReference>
<proteinExistence type="predicted"/>
<dbReference type="RefSeq" id="WP_068205814.1">
    <property type="nucleotide sequence ID" value="NZ_LZIT01000001.1"/>
</dbReference>
<dbReference type="Pfam" id="PF13340">
    <property type="entry name" value="DUF4096"/>
    <property type="match status" value="1"/>
</dbReference>
<dbReference type="Proteomes" id="UP000092086">
    <property type="component" value="Unassembled WGS sequence"/>
</dbReference>
<evidence type="ECO:0000259" key="1">
    <source>
        <dbReference type="Pfam" id="PF13340"/>
    </source>
</evidence>
<comment type="caution">
    <text evidence="2">The sequence shown here is derived from an EMBL/GenBank/DDBJ whole genome shotgun (WGS) entry which is preliminary data.</text>
</comment>
<organism evidence="2 3">
    <name type="scientific">Mycobacterium alsense</name>
    <dbReference type="NCBI Taxonomy" id="324058"/>
    <lineage>
        <taxon>Bacteria</taxon>
        <taxon>Bacillati</taxon>
        <taxon>Actinomycetota</taxon>
        <taxon>Actinomycetes</taxon>
        <taxon>Mycobacteriales</taxon>
        <taxon>Mycobacteriaceae</taxon>
        <taxon>Mycobacterium</taxon>
    </lineage>
</organism>
<evidence type="ECO:0000313" key="2">
    <source>
        <dbReference type="EMBL" id="OBG47890.1"/>
    </source>
</evidence>
<dbReference type="EMBL" id="LZIT01000001">
    <property type="protein sequence ID" value="OBG47890.1"/>
    <property type="molecule type" value="Genomic_DNA"/>
</dbReference>
<name>A0ABD6P710_9MYCO</name>
<dbReference type="PANTHER" id="PTHR46637:SF1">
    <property type="entry name" value="BLL5188 PROTEIN"/>
    <property type="match status" value="1"/>
</dbReference>
<reference evidence="2 3" key="1">
    <citation type="submission" date="2016-06" db="EMBL/GenBank/DDBJ databases">
        <authorList>
            <person name="Sutton G."/>
            <person name="Brinkac L."/>
            <person name="Sanka R."/>
            <person name="Adams M."/>
            <person name="Lau E."/>
            <person name="Sam S."/>
            <person name="Sreng N."/>
            <person name="Him V."/>
            <person name="Kerleguer A."/>
            <person name="Cheng S."/>
        </authorList>
    </citation>
    <scope>NUCLEOTIDE SEQUENCE [LARGE SCALE GENOMIC DNA]</scope>
    <source>
        <strain evidence="2 3">E2978</strain>
    </source>
</reference>
<gene>
    <name evidence="2" type="ORF">A5672_00005</name>
</gene>
<sequence length="115" mass="13294">MSRFQLLSDAQWSLIEDLLPVRTGKKGRPFRDARQMVEGIIYRYRCGIAWRDVPEVFGPWQTIWTWHRRMSAEGTWDVVLARLLAAAQKAGMIDWAVAVDSTIARACHEFCVSLR</sequence>
<dbReference type="InterPro" id="IPR052909">
    <property type="entry name" value="Transposase_6_like"/>
</dbReference>
<feature type="domain" description="Insertion element IS402-like" evidence="1">
    <location>
        <begin position="7"/>
        <end position="79"/>
    </location>
</feature>